<comment type="caution">
    <text evidence="2">The sequence shown here is derived from an EMBL/GenBank/DDBJ whole genome shotgun (WGS) entry which is preliminary data.</text>
</comment>
<dbReference type="Proteomes" id="UP000596827">
    <property type="component" value="Unassembled WGS sequence"/>
</dbReference>
<proteinExistence type="predicted"/>
<feature type="region of interest" description="Disordered" evidence="1">
    <location>
        <begin position="1"/>
        <end position="72"/>
    </location>
</feature>
<dbReference type="AlphaFoldDB" id="A0A923MA07"/>
<evidence type="ECO:0000256" key="1">
    <source>
        <dbReference type="SAM" id="MobiDB-lite"/>
    </source>
</evidence>
<sequence>MTPKMPDDAPVDPPDCAPAEGKPVLPEEQPAGNTGSGAASALARLKVWERSRAKLREGSRDKPGNKVGGGGS</sequence>
<name>A0A923MA07_9BURK</name>
<evidence type="ECO:0000313" key="3">
    <source>
        <dbReference type="Proteomes" id="UP000596827"/>
    </source>
</evidence>
<protein>
    <submittedName>
        <fullName evidence="2">Uncharacterized protein</fullName>
    </submittedName>
</protein>
<gene>
    <name evidence="2" type="ORF">H8R02_18985</name>
</gene>
<dbReference type="EMBL" id="JACORU010000007">
    <property type="protein sequence ID" value="MBC5766563.1"/>
    <property type="molecule type" value="Genomic_DNA"/>
</dbReference>
<accession>A0A923MA07</accession>
<reference evidence="2" key="1">
    <citation type="submission" date="2020-08" db="EMBL/GenBank/DDBJ databases">
        <title>Ramlibacter sp. GTP1 16S ribosomal RNA gene genome sequencing and assembly.</title>
        <authorList>
            <person name="Kang M."/>
        </authorList>
    </citation>
    <scope>NUCLEOTIDE SEQUENCE</scope>
    <source>
        <strain evidence="2">GTP1</strain>
    </source>
</reference>
<feature type="compositionally biased region" description="Basic and acidic residues" evidence="1">
    <location>
        <begin position="46"/>
        <end position="64"/>
    </location>
</feature>
<evidence type="ECO:0000313" key="2">
    <source>
        <dbReference type="EMBL" id="MBC5766563.1"/>
    </source>
</evidence>
<keyword evidence="3" id="KW-1185">Reference proteome</keyword>
<dbReference type="RefSeq" id="WP_187083054.1">
    <property type="nucleotide sequence ID" value="NZ_JACORU010000007.1"/>
</dbReference>
<organism evidence="2 3">
    <name type="scientific">Ramlibacter albus</name>
    <dbReference type="NCBI Taxonomy" id="2079448"/>
    <lineage>
        <taxon>Bacteria</taxon>
        <taxon>Pseudomonadati</taxon>
        <taxon>Pseudomonadota</taxon>
        <taxon>Betaproteobacteria</taxon>
        <taxon>Burkholderiales</taxon>
        <taxon>Comamonadaceae</taxon>
        <taxon>Ramlibacter</taxon>
    </lineage>
</organism>